<dbReference type="SUPFAM" id="SSF102114">
    <property type="entry name" value="Radical SAM enzymes"/>
    <property type="match status" value="1"/>
</dbReference>
<comment type="subcellular location">
    <subcellularLocation>
        <location evidence="2">Cytoplasm</location>
    </subcellularLocation>
</comment>
<dbReference type="SFLD" id="SFLDS00029">
    <property type="entry name" value="Radical_SAM"/>
    <property type="match status" value="1"/>
</dbReference>
<comment type="caution">
    <text evidence="4">The sequence shown here is derived from an EMBL/GenBank/DDBJ whole genome shotgun (WGS) entry which is preliminary data.</text>
</comment>
<dbReference type="PANTHER" id="PTHR13932">
    <property type="entry name" value="COPROPORPHYRINIGEN III OXIDASE"/>
    <property type="match status" value="1"/>
</dbReference>
<keyword evidence="2" id="KW-0408">Iron</keyword>
<dbReference type="AlphaFoldDB" id="A0A4Q0SXH9"/>
<keyword evidence="2" id="KW-0349">Heme</keyword>
<protein>
    <recommendedName>
        <fullName evidence="2">Heme chaperone HemW</fullName>
    </recommendedName>
</protein>
<evidence type="ECO:0000259" key="3">
    <source>
        <dbReference type="PROSITE" id="PS51918"/>
    </source>
</evidence>
<dbReference type="GO" id="GO:0005737">
    <property type="term" value="C:cytoplasm"/>
    <property type="evidence" value="ECO:0007669"/>
    <property type="project" value="UniProtKB-SubCell"/>
</dbReference>
<sequence>MQRRDDAVGIYLSVPFCKAKCSFCNFASGVFPESRIEGYIQRLCAELRGARAAVDRLGGRLPERVDTIYFGGGTPSLLQANHFAQVFRVLHEEFSVDADAEVTLEAAPGQMDHVALEAAMRLGVNRVSFGVQSFVDAESAAVGRLHTGAKCREEIARMERMGVERLSLDLIAGLPHQTGDSWDFSVREAVETGVGHVSVYLLEVDEDSRLGREAIEGGVKYGAGALPSEDVAAEWYLAACEKLGAAGLAQYEISNFARVGQASRHNLKYWHRQPYLGVGLDAHSMLVCDGDGGDVAVRWANTDDMDGYMASGVPARGVQGLTVLGAGSPEVDRIGVDEAFEESFFLGLRLNEGVDLGWLRNEFGGVRMDQALGSLRDVEEAGLVERRDSRVRLTASGRLASNEVFSRLLVA</sequence>
<dbReference type="NCBIfam" id="TIGR00539">
    <property type="entry name" value="hemN_rel"/>
    <property type="match status" value="1"/>
</dbReference>
<proteinExistence type="inferred from homology"/>
<dbReference type="GO" id="GO:0046872">
    <property type="term" value="F:metal ion binding"/>
    <property type="evidence" value="ECO:0007669"/>
    <property type="project" value="UniProtKB-UniRule"/>
</dbReference>
<dbReference type="PANTHER" id="PTHR13932:SF5">
    <property type="entry name" value="RADICAL S-ADENOSYL METHIONINE DOMAIN-CONTAINING PROTEIN 1, MITOCHONDRIAL"/>
    <property type="match status" value="1"/>
</dbReference>
<evidence type="ECO:0000256" key="1">
    <source>
        <dbReference type="ARBA" id="ARBA00006100"/>
    </source>
</evidence>
<dbReference type="SFLD" id="SFLDG01065">
    <property type="entry name" value="anaerobic_coproporphyrinogen-I"/>
    <property type="match status" value="1"/>
</dbReference>
<keyword evidence="2" id="KW-0004">4Fe-4S</keyword>
<reference evidence="4 5" key="1">
    <citation type="submission" date="2018-11" db="EMBL/GenBank/DDBJ databases">
        <authorList>
            <person name="Mardanov A.V."/>
            <person name="Ravin N.V."/>
            <person name="Dedysh S.N."/>
        </authorList>
    </citation>
    <scope>NUCLEOTIDE SEQUENCE [LARGE SCALE GENOMIC DNA]</scope>
    <source>
        <strain evidence="4 5">AF10</strain>
    </source>
</reference>
<comment type="function">
    <text evidence="2">Probably acts as a heme chaperone, transferring heme to an unknown acceptor. Binds one molecule of heme per monomer, possibly covalently. Binds 1 [4Fe-4S] cluster. The cluster is coordinated with 3 cysteines and an exchangeable S-adenosyl-L-methionine.</text>
</comment>
<gene>
    <name evidence="4" type="ORF">GRAN_2712</name>
</gene>
<dbReference type="InterPro" id="IPR010723">
    <property type="entry name" value="HemN_C"/>
</dbReference>
<dbReference type="InterPro" id="IPR004559">
    <property type="entry name" value="HemW-like"/>
</dbReference>
<dbReference type="GO" id="GO:0004109">
    <property type="term" value="F:coproporphyrinogen oxidase activity"/>
    <property type="evidence" value="ECO:0007669"/>
    <property type="project" value="InterPro"/>
</dbReference>
<dbReference type="SMART" id="SM00729">
    <property type="entry name" value="Elp3"/>
    <property type="match status" value="1"/>
</dbReference>
<evidence type="ECO:0000313" key="5">
    <source>
        <dbReference type="Proteomes" id="UP000289437"/>
    </source>
</evidence>
<dbReference type="Pfam" id="PF04055">
    <property type="entry name" value="Radical_SAM"/>
    <property type="match status" value="1"/>
</dbReference>
<dbReference type="SFLD" id="SFLDF00562">
    <property type="entry name" value="HemN-like__clustered_with_heat"/>
    <property type="match status" value="1"/>
</dbReference>
<accession>A0A4Q0SXH9</accession>
<keyword evidence="2" id="KW-0143">Chaperone</keyword>
<dbReference type="GO" id="GO:0051539">
    <property type="term" value="F:4 iron, 4 sulfur cluster binding"/>
    <property type="evidence" value="ECO:0007669"/>
    <property type="project" value="UniProtKB-UniRule"/>
</dbReference>
<dbReference type="Pfam" id="PF06969">
    <property type="entry name" value="HemN_C"/>
    <property type="match status" value="1"/>
</dbReference>
<dbReference type="OrthoDB" id="9808022at2"/>
<evidence type="ECO:0000313" key="4">
    <source>
        <dbReference type="EMBL" id="RXH55855.1"/>
    </source>
</evidence>
<dbReference type="PROSITE" id="PS51918">
    <property type="entry name" value="RADICAL_SAM"/>
    <property type="match status" value="1"/>
</dbReference>
<dbReference type="EMBL" id="RDSM01000002">
    <property type="protein sequence ID" value="RXH55855.1"/>
    <property type="molecule type" value="Genomic_DNA"/>
</dbReference>
<name>A0A4Q0SXH9_9BACT</name>
<keyword evidence="2" id="KW-0411">Iron-sulfur</keyword>
<evidence type="ECO:0000256" key="2">
    <source>
        <dbReference type="RuleBase" id="RU364116"/>
    </source>
</evidence>
<reference evidence="5" key="2">
    <citation type="submission" date="2019-02" db="EMBL/GenBank/DDBJ databases">
        <title>Granulicella sibirica sp. nov., a psychrotolerant acidobacterium isolated from an organic soil layer in forested tundra, West Siberia.</title>
        <authorList>
            <person name="Oshkin I.Y."/>
            <person name="Kulichevskaya I.S."/>
            <person name="Rijpstra W.I.C."/>
            <person name="Sinninghe Damste J.S."/>
            <person name="Rakitin A.L."/>
            <person name="Ravin N.V."/>
            <person name="Dedysh S.N."/>
        </authorList>
    </citation>
    <scope>NUCLEOTIDE SEQUENCE [LARGE SCALE GENOMIC DNA]</scope>
    <source>
        <strain evidence="5">AF10</strain>
    </source>
</reference>
<keyword evidence="2" id="KW-0963">Cytoplasm</keyword>
<dbReference type="InterPro" id="IPR006638">
    <property type="entry name" value="Elp3/MiaA/NifB-like_rSAM"/>
</dbReference>
<dbReference type="InterPro" id="IPR058240">
    <property type="entry name" value="rSAM_sf"/>
</dbReference>
<dbReference type="Proteomes" id="UP000289437">
    <property type="component" value="Unassembled WGS sequence"/>
</dbReference>
<keyword evidence="2" id="KW-0949">S-adenosyl-L-methionine</keyword>
<comment type="similarity">
    <text evidence="1">Belongs to the anaerobic coproporphyrinogen-III oxidase family. HemW subfamily.</text>
</comment>
<dbReference type="GO" id="GO:0006779">
    <property type="term" value="P:porphyrin-containing compound biosynthetic process"/>
    <property type="evidence" value="ECO:0007669"/>
    <property type="project" value="InterPro"/>
</dbReference>
<keyword evidence="2" id="KW-0479">Metal-binding</keyword>
<keyword evidence="5" id="KW-1185">Reference proteome</keyword>
<organism evidence="4 5">
    <name type="scientific">Granulicella sibirica</name>
    <dbReference type="NCBI Taxonomy" id="2479048"/>
    <lineage>
        <taxon>Bacteria</taxon>
        <taxon>Pseudomonadati</taxon>
        <taxon>Acidobacteriota</taxon>
        <taxon>Terriglobia</taxon>
        <taxon>Terriglobales</taxon>
        <taxon>Acidobacteriaceae</taxon>
        <taxon>Granulicella</taxon>
    </lineage>
</organism>
<feature type="domain" description="Radical SAM core" evidence="3">
    <location>
        <begin position="2"/>
        <end position="246"/>
    </location>
</feature>
<dbReference type="InterPro" id="IPR007197">
    <property type="entry name" value="rSAM"/>
</dbReference>
<dbReference type="InterPro" id="IPR034505">
    <property type="entry name" value="Coproporphyrinogen-III_oxidase"/>
</dbReference>